<evidence type="ECO:0000313" key="2">
    <source>
        <dbReference type="EMBL" id="KAF9735207.1"/>
    </source>
</evidence>
<keyword evidence="3" id="KW-1185">Reference proteome</keyword>
<feature type="compositionally biased region" description="Basic and acidic residues" evidence="1">
    <location>
        <begin position="68"/>
        <end position="108"/>
    </location>
</feature>
<gene>
    <name evidence="2" type="ORF">PMIN01_06612</name>
</gene>
<comment type="caution">
    <text evidence="2">The sequence shown here is derived from an EMBL/GenBank/DDBJ whole genome shotgun (WGS) entry which is preliminary data.</text>
</comment>
<reference evidence="2" key="1">
    <citation type="journal article" date="2020" name="Mol. Plant Microbe Interact.">
        <title>Genome Sequence of the Biocontrol Agent Coniothyrium minitans strain Conio (IMI 134523).</title>
        <authorList>
            <person name="Patel D."/>
            <person name="Shittu T.A."/>
            <person name="Baroncelli R."/>
            <person name="Muthumeenakshi S."/>
            <person name="Osborne T.H."/>
            <person name="Janganan T.K."/>
            <person name="Sreenivasaprasad S."/>
        </authorList>
    </citation>
    <scope>NUCLEOTIDE SEQUENCE</scope>
    <source>
        <strain evidence="2">Conio</strain>
    </source>
</reference>
<evidence type="ECO:0000256" key="1">
    <source>
        <dbReference type="SAM" id="MobiDB-lite"/>
    </source>
</evidence>
<accession>A0A9P6GGJ1</accession>
<dbReference type="AlphaFoldDB" id="A0A9P6GGJ1"/>
<feature type="compositionally biased region" description="Basic residues" evidence="1">
    <location>
        <begin position="109"/>
        <end position="121"/>
    </location>
</feature>
<protein>
    <submittedName>
        <fullName evidence="2">Uncharacterized protein</fullName>
    </submittedName>
</protein>
<evidence type="ECO:0000313" key="3">
    <source>
        <dbReference type="Proteomes" id="UP000756921"/>
    </source>
</evidence>
<feature type="compositionally biased region" description="Basic and acidic residues" evidence="1">
    <location>
        <begin position="122"/>
        <end position="155"/>
    </location>
</feature>
<dbReference type="Proteomes" id="UP000756921">
    <property type="component" value="Unassembled WGS sequence"/>
</dbReference>
<proteinExistence type="predicted"/>
<sequence>MAAEQDTPPASVGDVITNAQDHEEPLKGTKRQRTSTEASKNATGIATPRSTPLEKRRRKELVSAAEDAAVKEAESHKQKVQEAEKVRDAAEKKRKEEEIVAKQKEKEAKKARKVANKKRQAKEKAAMKATKDREREEKKKKADAEKTKKQEEKERKAHRKKQWEDYCTTHNFTGATLAEEPGKPITQSDAGQYYTLKPNELACLPHHPRKNTLCKFC</sequence>
<organism evidence="2 3">
    <name type="scientific">Paraphaeosphaeria minitans</name>
    <dbReference type="NCBI Taxonomy" id="565426"/>
    <lineage>
        <taxon>Eukaryota</taxon>
        <taxon>Fungi</taxon>
        <taxon>Dikarya</taxon>
        <taxon>Ascomycota</taxon>
        <taxon>Pezizomycotina</taxon>
        <taxon>Dothideomycetes</taxon>
        <taxon>Pleosporomycetidae</taxon>
        <taxon>Pleosporales</taxon>
        <taxon>Massarineae</taxon>
        <taxon>Didymosphaeriaceae</taxon>
        <taxon>Paraphaeosphaeria</taxon>
    </lineage>
</organism>
<feature type="region of interest" description="Disordered" evidence="1">
    <location>
        <begin position="1"/>
        <end position="161"/>
    </location>
</feature>
<name>A0A9P6GGJ1_9PLEO</name>
<feature type="compositionally biased region" description="Polar residues" evidence="1">
    <location>
        <begin position="35"/>
        <end position="50"/>
    </location>
</feature>
<dbReference type="EMBL" id="WJXW01000006">
    <property type="protein sequence ID" value="KAF9735207.1"/>
    <property type="molecule type" value="Genomic_DNA"/>
</dbReference>